<evidence type="ECO:0000256" key="6">
    <source>
        <dbReference type="ARBA" id="ARBA00022679"/>
    </source>
</evidence>
<dbReference type="InterPro" id="IPR036420">
    <property type="entry name" value="BRCT_dom_sf"/>
</dbReference>
<dbReference type="SUPFAM" id="SSF56672">
    <property type="entry name" value="DNA/RNA polymerases"/>
    <property type="match status" value="1"/>
</dbReference>
<dbReference type="Gene3D" id="3.40.1170.60">
    <property type="match status" value="1"/>
</dbReference>
<evidence type="ECO:0000256" key="4">
    <source>
        <dbReference type="ARBA" id="ARBA00020399"/>
    </source>
</evidence>
<dbReference type="Pfam" id="PF00817">
    <property type="entry name" value="IMS"/>
    <property type="match status" value="1"/>
</dbReference>
<protein>
    <recommendedName>
        <fullName evidence="4">DNA repair protein REV1</fullName>
    </recommendedName>
    <alternativeName>
        <fullName evidence="15">Reversionless protein 1</fullName>
    </alternativeName>
</protein>
<dbReference type="EMBL" id="KZ303527">
    <property type="protein sequence ID" value="PIA13782.1"/>
    <property type="molecule type" value="Genomic_DNA"/>
</dbReference>
<dbReference type="GO" id="GO:0017125">
    <property type="term" value="F:deoxycytidyl transferase activity"/>
    <property type="evidence" value="ECO:0007669"/>
    <property type="project" value="TreeGrafter"/>
</dbReference>
<keyword evidence="19" id="KW-1185">Reference proteome</keyword>
<evidence type="ECO:0000313" key="18">
    <source>
        <dbReference type="EMBL" id="PIA13782.1"/>
    </source>
</evidence>
<dbReference type="PANTHER" id="PTHR45990">
    <property type="entry name" value="DNA REPAIR PROTEIN REV1"/>
    <property type="match status" value="1"/>
</dbReference>
<dbReference type="InterPro" id="IPR017961">
    <property type="entry name" value="DNA_pol_Y-fam_little_finger"/>
</dbReference>
<evidence type="ECO:0000259" key="17">
    <source>
        <dbReference type="PROSITE" id="PS50173"/>
    </source>
</evidence>
<dbReference type="InterPro" id="IPR053848">
    <property type="entry name" value="IMS_HHH_1"/>
</dbReference>
<organism evidence="18 19">
    <name type="scientific">Coemansia reversa (strain ATCC 12441 / NRRL 1564)</name>
    <dbReference type="NCBI Taxonomy" id="763665"/>
    <lineage>
        <taxon>Eukaryota</taxon>
        <taxon>Fungi</taxon>
        <taxon>Fungi incertae sedis</taxon>
        <taxon>Zoopagomycota</taxon>
        <taxon>Kickxellomycotina</taxon>
        <taxon>Kickxellomycetes</taxon>
        <taxon>Kickxellales</taxon>
        <taxon>Kickxellaceae</taxon>
        <taxon>Coemansia</taxon>
    </lineage>
</organism>
<proteinExistence type="inferred from homology"/>
<comment type="function">
    <text evidence="14">Deoxycytidyl transferase involved in DNA repair. Transfers a dCMP residue from dCTP to the 3'-end of a DNA primer in a template-dependent reaction. May assist in the first step in the bypass of abasic lesions by the insertion of a nucleotide opposite the lesion. Required for normal induction of mutations by physical and chemical agents. Involved in mitochondrial DNA mutagenesis.</text>
</comment>
<keyword evidence="11" id="KW-0238">DNA-binding</keyword>
<feature type="domain" description="BRCT" evidence="16">
    <location>
        <begin position="5"/>
        <end position="92"/>
    </location>
</feature>
<comment type="cofactor">
    <cofactor evidence="1">
        <name>Mg(2+)</name>
        <dbReference type="ChEBI" id="CHEBI:18420"/>
    </cofactor>
</comment>
<dbReference type="STRING" id="763665.A0A2G5B450"/>
<dbReference type="Gene3D" id="1.10.150.20">
    <property type="entry name" value="5' to 3' exonuclease, C-terminal subdomain"/>
    <property type="match status" value="1"/>
</dbReference>
<dbReference type="Proteomes" id="UP000242474">
    <property type="component" value="Unassembled WGS sequence"/>
</dbReference>
<feature type="non-terminal residue" evidence="18">
    <location>
        <position position="594"/>
    </location>
</feature>
<dbReference type="GO" id="GO:0070987">
    <property type="term" value="P:error-free translesion synthesis"/>
    <property type="evidence" value="ECO:0007669"/>
    <property type="project" value="TreeGrafter"/>
</dbReference>
<keyword evidence="9" id="KW-0227">DNA damage</keyword>
<dbReference type="Gene3D" id="3.40.50.10190">
    <property type="entry name" value="BRCT domain"/>
    <property type="match status" value="1"/>
</dbReference>
<evidence type="ECO:0000256" key="13">
    <source>
        <dbReference type="ARBA" id="ARBA00023242"/>
    </source>
</evidence>
<dbReference type="FunFam" id="3.40.50.10190:FF:000011">
    <property type="entry name" value="DNA repair protein REV1"/>
    <property type="match status" value="1"/>
</dbReference>
<keyword evidence="12" id="KW-0234">DNA repair</keyword>
<dbReference type="CDD" id="cd17719">
    <property type="entry name" value="BRCT_Rev1"/>
    <property type="match status" value="1"/>
</dbReference>
<dbReference type="AlphaFoldDB" id="A0A2G5B450"/>
<evidence type="ECO:0000256" key="14">
    <source>
        <dbReference type="ARBA" id="ARBA00058985"/>
    </source>
</evidence>
<dbReference type="GO" id="GO:0005634">
    <property type="term" value="C:nucleus"/>
    <property type="evidence" value="ECO:0007669"/>
    <property type="project" value="UniProtKB-SubCell"/>
</dbReference>
<keyword evidence="6" id="KW-0808">Transferase</keyword>
<dbReference type="InterPro" id="IPR043128">
    <property type="entry name" value="Rev_trsase/Diguanyl_cyclase"/>
</dbReference>
<evidence type="ECO:0000256" key="8">
    <source>
        <dbReference type="ARBA" id="ARBA00022723"/>
    </source>
</evidence>
<dbReference type="GO" id="GO:0046872">
    <property type="term" value="F:metal ion binding"/>
    <property type="evidence" value="ECO:0007669"/>
    <property type="project" value="UniProtKB-KW"/>
</dbReference>
<dbReference type="PROSITE" id="PS50172">
    <property type="entry name" value="BRCT"/>
    <property type="match status" value="1"/>
</dbReference>
<comment type="subcellular location">
    <subcellularLocation>
        <location evidence="2">Nucleus</location>
    </subcellularLocation>
</comment>
<dbReference type="FunFam" id="3.30.1490.100:FF:000001">
    <property type="entry name" value="DNA repair protein REV1"/>
    <property type="match status" value="1"/>
</dbReference>
<dbReference type="OrthoDB" id="427711at2759"/>
<dbReference type="Pfam" id="PF16589">
    <property type="entry name" value="BRCT_2"/>
    <property type="match status" value="1"/>
</dbReference>
<dbReference type="InterPro" id="IPR043502">
    <property type="entry name" value="DNA/RNA_pol_sf"/>
</dbReference>
<evidence type="ECO:0000256" key="7">
    <source>
        <dbReference type="ARBA" id="ARBA00022695"/>
    </source>
</evidence>
<evidence type="ECO:0000256" key="11">
    <source>
        <dbReference type="ARBA" id="ARBA00023125"/>
    </source>
</evidence>
<keyword evidence="10" id="KW-0460">Magnesium</keyword>
<reference evidence="18 19" key="1">
    <citation type="journal article" date="2015" name="Genome Biol. Evol.">
        <title>Phylogenomic analyses indicate that early fungi evolved digesting cell walls of algal ancestors of land plants.</title>
        <authorList>
            <person name="Chang Y."/>
            <person name="Wang S."/>
            <person name="Sekimoto S."/>
            <person name="Aerts A.L."/>
            <person name="Choi C."/>
            <person name="Clum A."/>
            <person name="LaButti K.M."/>
            <person name="Lindquist E.A."/>
            <person name="Yee Ngan C."/>
            <person name="Ohm R.A."/>
            <person name="Salamov A.A."/>
            <person name="Grigoriev I.V."/>
            <person name="Spatafora J.W."/>
            <person name="Berbee M.L."/>
        </authorList>
    </citation>
    <scope>NUCLEOTIDE SEQUENCE [LARGE SCALE GENOMIC DNA]</scope>
    <source>
        <strain evidence="18 19">NRRL 1564</strain>
    </source>
</reference>
<dbReference type="InterPro" id="IPR001357">
    <property type="entry name" value="BRCT_dom"/>
</dbReference>
<evidence type="ECO:0000313" key="19">
    <source>
        <dbReference type="Proteomes" id="UP000242474"/>
    </source>
</evidence>
<dbReference type="SUPFAM" id="SSF52113">
    <property type="entry name" value="BRCT domain"/>
    <property type="match status" value="1"/>
</dbReference>
<keyword evidence="13" id="KW-0539">Nucleus</keyword>
<evidence type="ECO:0000259" key="16">
    <source>
        <dbReference type="PROSITE" id="PS50172"/>
    </source>
</evidence>
<evidence type="ECO:0000256" key="5">
    <source>
        <dbReference type="ARBA" id="ARBA00022634"/>
    </source>
</evidence>
<keyword evidence="8" id="KW-0479">Metal-binding</keyword>
<dbReference type="PROSITE" id="PS50173">
    <property type="entry name" value="UMUC"/>
    <property type="match status" value="1"/>
</dbReference>
<dbReference type="GO" id="GO:0042276">
    <property type="term" value="P:error-prone translesion synthesis"/>
    <property type="evidence" value="ECO:0007669"/>
    <property type="project" value="TreeGrafter"/>
</dbReference>
<dbReference type="Gene3D" id="3.30.70.270">
    <property type="match status" value="1"/>
</dbReference>
<evidence type="ECO:0000256" key="10">
    <source>
        <dbReference type="ARBA" id="ARBA00022842"/>
    </source>
</evidence>
<name>A0A2G5B450_COERN</name>
<comment type="similarity">
    <text evidence="3">Belongs to the DNA polymerase type-Y family.</text>
</comment>
<feature type="domain" description="UmuC" evidence="17">
    <location>
        <begin position="224"/>
        <end position="424"/>
    </location>
</feature>
<dbReference type="PANTHER" id="PTHR45990:SF1">
    <property type="entry name" value="DNA REPAIR PROTEIN REV1"/>
    <property type="match status" value="1"/>
</dbReference>
<evidence type="ECO:0000256" key="2">
    <source>
        <dbReference type="ARBA" id="ARBA00004123"/>
    </source>
</evidence>
<evidence type="ECO:0000256" key="12">
    <source>
        <dbReference type="ARBA" id="ARBA00023204"/>
    </source>
</evidence>
<evidence type="ECO:0000256" key="15">
    <source>
        <dbReference type="ARBA" id="ARBA00081902"/>
    </source>
</evidence>
<dbReference type="Gene3D" id="3.30.1490.100">
    <property type="entry name" value="DNA polymerase, Y-family, little finger domain"/>
    <property type="match status" value="1"/>
</dbReference>
<keyword evidence="5" id="KW-0237">DNA synthesis</keyword>
<evidence type="ECO:0000256" key="9">
    <source>
        <dbReference type="ARBA" id="ARBA00022763"/>
    </source>
</evidence>
<dbReference type="InterPro" id="IPR001126">
    <property type="entry name" value="UmuC"/>
</dbReference>
<keyword evidence="7" id="KW-0548">Nucleotidyltransferase</keyword>
<evidence type="ECO:0000256" key="1">
    <source>
        <dbReference type="ARBA" id="ARBA00001946"/>
    </source>
</evidence>
<evidence type="ECO:0000256" key="3">
    <source>
        <dbReference type="ARBA" id="ARBA00010945"/>
    </source>
</evidence>
<dbReference type="GO" id="GO:0003887">
    <property type="term" value="F:DNA-directed DNA polymerase activity"/>
    <property type="evidence" value="ECO:0007669"/>
    <property type="project" value="InterPro"/>
</dbReference>
<dbReference type="Gene3D" id="6.10.250.1490">
    <property type="match status" value="1"/>
</dbReference>
<gene>
    <name evidence="18" type="ORF">COEREDRAFT_48316</name>
</gene>
<dbReference type="GO" id="GO:0003684">
    <property type="term" value="F:damaged DNA binding"/>
    <property type="evidence" value="ECO:0007669"/>
    <property type="project" value="InterPro"/>
</dbReference>
<dbReference type="Pfam" id="PF21999">
    <property type="entry name" value="IMS_HHH_1"/>
    <property type="match status" value="1"/>
</dbReference>
<sequence length="594" mass="66600">MRAPLYRQIFTGVVFHINGYTQPSHYELKKLLIERGGQFLHYLSKSQVTHIIASNLSHSKEKEFRNYRVVRPEWVVDCVQADRLISWHSYRLIGSKNMGAPVVPLNIDELGPQGGLAANIRQENPVIECSVPTKQAISRSCEQKGIRTSTHRKSAVVDRFGEGLNREWVRRNLATESDFIPRYYENSRLHHLSTWKSEMKDYVAQLRREYGKGTRSVLCGRRVIMHVDFDCFFVAVSLLSFPHLKNMPVAVCHTQQHAQLDGRGPQEDMPEYFTGHSSQIASCNYAARSFGVKNGMFLGQAKQLCSALATVPYCFDAYKRVSKSFYEIVTRIADETQAVSVDEALLDVSDVIYRQYEGNANALAQDIRRRVLEKTECAVSIGIGPNILLARLATIKAKPDGVCGLDASTFYNMNLGVRDLPGVGHVVEKSLIHNGISTVADIRSAPISRLKDICGDKTAMLLFNFSRGIDDRMLASDKLRQAFGADIGWGVRFSNQHEVDDFILRLAEEVCRSMAAFNRTGTLVTLKIKKRREGQGKPEKFLGHGICDNISKSASLIQMTNDHVQISSSCIKLLHGMAIDPLDIRGVGIHVQQL</sequence>
<accession>A0A2G5B450</accession>
<dbReference type="Pfam" id="PF11799">
    <property type="entry name" value="IMS_C"/>
    <property type="match status" value="1"/>
</dbReference>
<dbReference type="SMART" id="SM00292">
    <property type="entry name" value="BRCT"/>
    <property type="match status" value="1"/>
</dbReference>
<dbReference type="GO" id="GO:0006281">
    <property type="term" value="P:DNA repair"/>
    <property type="evidence" value="ECO:0007669"/>
    <property type="project" value="UniProtKB-KW"/>
</dbReference>
<dbReference type="InterPro" id="IPR036775">
    <property type="entry name" value="DNA_pol_Y-fam_lit_finger_sf"/>
</dbReference>
<dbReference type="SUPFAM" id="SSF100879">
    <property type="entry name" value="Lesion bypass DNA polymerase (Y-family), little finger domain"/>
    <property type="match status" value="1"/>
</dbReference>